<dbReference type="Gene3D" id="1.10.101.10">
    <property type="entry name" value="PGBD-like superfamily/PGBD"/>
    <property type="match status" value="1"/>
</dbReference>
<evidence type="ECO:0008006" key="2">
    <source>
        <dbReference type="Google" id="ProtNLM"/>
    </source>
</evidence>
<dbReference type="InterPro" id="IPR036366">
    <property type="entry name" value="PGBDSf"/>
</dbReference>
<dbReference type="AlphaFoldDB" id="E6YZT1"/>
<reference evidence="1" key="1">
    <citation type="journal article" date="2011" name="PLoS Genet.">
        <title>Parallel evolution of a type IV secretion system in radiating lineages of the host-restricted bacterial pathogen Bartonella.</title>
        <authorList>
            <person name="Engel P."/>
            <person name="Salzburger W."/>
            <person name="Liesch M."/>
            <person name="Chang C.C."/>
            <person name="Maruyama S."/>
            <person name="Lanz C."/>
            <person name="Calteau A."/>
            <person name="Lajus A."/>
            <person name="Medigue C."/>
            <person name="Schuster S.C."/>
            <person name="Dehio C."/>
        </authorList>
    </citation>
    <scope>NUCLEOTIDE SEQUENCE</scope>
    <source>
        <strain evidence="1">R1</strain>
    </source>
</reference>
<evidence type="ECO:0000313" key="1">
    <source>
        <dbReference type="EMBL" id="CBI82369.1"/>
    </source>
</evidence>
<dbReference type="RefSeq" id="WP_418214925.1">
    <property type="nucleotide sequence ID" value="NZ_CP019789.1"/>
</dbReference>
<protein>
    <recommendedName>
        <fullName evidence="2">Peptidoglycan binding-like domain-containing protein</fullName>
    </recommendedName>
</protein>
<sequence>MIFSFQADYNLEIDGVVGAKTQVALDMLLQ</sequence>
<dbReference type="SUPFAM" id="SSF47090">
    <property type="entry name" value="PGBD-like"/>
    <property type="match status" value="1"/>
</dbReference>
<dbReference type="EMBL" id="FN645509">
    <property type="protein sequence ID" value="CBI82369.1"/>
    <property type="molecule type" value="Genomic_DNA"/>
</dbReference>
<name>E6YZT1_BARSR</name>
<dbReference type="InterPro" id="IPR036365">
    <property type="entry name" value="PGBD-like_sf"/>
</dbReference>
<accession>E6YZT1</accession>
<proteinExistence type="predicted"/>
<gene>
    <name evidence="1" type="ORF">B11C_40224</name>
</gene>
<organism evidence="1">
    <name type="scientific">Bartonella schoenbuchensis (strain DSM 13525 / NCTC 13165 / R1)</name>
    <dbReference type="NCBI Taxonomy" id="687861"/>
    <lineage>
        <taxon>Bacteria</taxon>
        <taxon>Pseudomonadati</taxon>
        <taxon>Pseudomonadota</taxon>
        <taxon>Alphaproteobacteria</taxon>
        <taxon>Hyphomicrobiales</taxon>
        <taxon>Bartonellaceae</taxon>
        <taxon>Bartonella</taxon>
    </lineage>
</organism>